<organism evidence="1 2">
    <name type="scientific">Hypsizygus marmoreus</name>
    <name type="common">White beech mushroom</name>
    <name type="synonym">Agaricus marmoreus</name>
    <dbReference type="NCBI Taxonomy" id="39966"/>
    <lineage>
        <taxon>Eukaryota</taxon>
        <taxon>Fungi</taxon>
        <taxon>Dikarya</taxon>
        <taxon>Basidiomycota</taxon>
        <taxon>Agaricomycotina</taxon>
        <taxon>Agaricomycetes</taxon>
        <taxon>Agaricomycetidae</taxon>
        <taxon>Agaricales</taxon>
        <taxon>Tricholomatineae</taxon>
        <taxon>Lyophyllaceae</taxon>
        <taxon>Hypsizygus</taxon>
    </lineage>
</organism>
<accession>A0A369JEH3</accession>
<sequence length="236" mass="26563">MISGADLPAPPVVSTKGCLEVLRLGPGCGSAAQELHEYAASPLSRISVTDLQIIILRGNDLAVRVAAAAIITDSASSLEHFDWDHRYNYDCFFPLFIPGPLKLGVTMKLRIMRLACIHYPSREPMHLLWVSATLREIRGNNNIEELVLVLTCHIRHAIAVEWSECKDWASSFDTLMTSAEFDNLRKVTFCFEHPNVKENDPLPMDSFVLAKELLENRLPQLKCRGLLSFRWDDGED</sequence>
<name>A0A369JEH3_HYPMA</name>
<proteinExistence type="predicted"/>
<reference evidence="1" key="1">
    <citation type="submission" date="2018-04" db="EMBL/GenBank/DDBJ databases">
        <title>Whole genome sequencing of Hypsizygus marmoreus.</title>
        <authorList>
            <person name="Choi I.-G."/>
            <person name="Min B."/>
            <person name="Kim J.-G."/>
            <person name="Kim S."/>
            <person name="Oh Y.-L."/>
            <person name="Kong W.-S."/>
            <person name="Park H."/>
            <person name="Jeong J."/>
            <person name="Song E.-S."/>
        </authorList>
    </citation>
    <scope>NUCLEOTIDE SEQUENCE [LARGE SCALE GENOMIC DNA]</scope>
    <source>
        <strain evidence="1">51987-8</strain>
    </source>
</reference>
<keyword evidence="2" id="KW-1185">Reference proteome</keyword>
<protein>
    <submittedName>
        <fullName evidence="1">Uncharacterized protein</fullName>
    </submittedName>
</protein>
<evidence type="ECO:0000313" key="1">
    <source>
        <dbReference type="EMBL" id="RDB18977.1"/>
    </source>
</evidence>
<dbReference type="AlphaFoldDB" id="A0A369JEH3"/>
<comment type="caution">
    <text evidence="1">The sequence shown here is derived from an EMBL/GenBank/DDBJ whole genome shotgun (WGS) entry which is preliminary data.</text>
</comment>
<dbReference type="EMBL" id="LUEZ02000085">
    <property type="protein sequence ID" value="RDB18977.1"/>
    <property type="molecule type" value="Genomic_DNA"/>
</dbReference>
<dbReference type="Proteomes" id="UP000076154">
    <property type="component" value="Unassembled WGS sequence"/>
</dbReference>
<dbReference type="InParanoid" id="A0A369JEH3"/>
<evidence type="ECO:0000313" key="2">
    <source>
        <dbReference type="Proteomes" id="UP000076154"/>
    </source>
</evidence>
<gene>
    <name evidence="1" type="ORF">Hypma_014444</name>
</gene>